<evidence type="ECO:0000256" key="7">
    <source>
        <dbReference type="ARBA" id="ARBA00022840"/>
    </source>
</evidence>
<dbReference type="InterPro" id="IPR003593">
    <property type="entry name" value="AAA+_ATPase"/>
</dbReference>
<dbReference type="RefSeq" id="WP_134381268.1">
    <property type="nucleotide sequence ID" value="NZ_SORX01000004.1"/>
</dbReference>
<evidence type="ECO:0000256" key="9">
    <source>
        <dbReference type="ARBA" id="ARBA00023136"/>
    </source>
</evidence>
<keyword evidence="6" id="KW-0547">Nucleotide-binding</keyword>
<comment type="subcellular location">
    <subcellularLocation>
        <location evidence="1">Cell membrane</location>
        <topology evidence="1">Peripheral membrane protein</topology>
    </subcellularLocation>
</comment>
<evidence type="ECO:0000256" key="1">
    <source>
        <dbReference type="ARBA" id="ARBA00004202"/>
    </source>
</evidence>
<evidence type="ECO:0000256" key="8">
    <source>
        <dbReference type="ARBA" id="ARBA00022967"/>
    </source>
</evidence>
<proteinExistence type="predicted"/>
<evidence type="ECO:0000313" key="11">
    <source>
        <dbReference type="EMBL" id="TFE01550.1"/>
    </source>
</evidence>
<keyword evidence="5" id="KW-0677">Repeat</keyword>
<dbReference type="Pfam" id="PF00005">
    <property type="entry name" value="ABC_tran"/>
    <property type="match status" value="2"/>
</dbReference>
<evidence type="ECO:0000313" key="12">
    <source>
        <dbReference type="Proteomes" id="UP000297776"/>
    </source>
</evidence>
<comment type="caution">
    <text evidence="11">The sequence shown here is derived from an EMBL/GenBank/DDBJ whole genome shotgun (WGS) entry which is preliminary data.</text>
</comment>
<keyword evidence="2" id="KW-0813">Transport</keyword>
<dbReference type="InterPro" id="IPR050107">
    <property type="entry name" value="ABC_carbohydrate_import_ATPase"/>
</dbReference>
<gene>
    <name evidence="11" type="ORF">E2626_08225</name>
</gene>
<feature type="domain" description="ABC transporter" evidence="10">
    <location>
        <begin position="263"/>
        <end position="503"/>
    </location>
</feature>
<dbReference type="InterPro" id="IPR003439">
    <property type="entry name" value="ABC_transporter-like_ATP-bd"/>
</dbReference>
<dbReference type="SUPFAM" id="SSF52540">
    <property type="entry name" value="P-loop containing nucleoside triphosphate hydrolases"/>
    <property type="match status" value="2"/>
</dbReference>
<accession>A0A4Y8LGH3</accession>
<evidence type="ECO:0000256" key="5">
    <source>
        <dbReference type="ARBA" id="ARBA00022737"/>
    </source>
</evidence>
<sequence length="506" mass="55763">MNDTILEMKGISKEFTGVKALSNVNFQVERGEIHCLVGENGAGKSTLMKVLSGVYPYGEYSGDIYFDGQVQQFNKISDSVDIGIVIIYQELALFPDLSIYENIFIGNELQRKGVLNWNEAITKSKELLEKVNLHINPETLIKEIGVGKQQLVEIAKALSKRVKLLILDEPTAALNDTDSANLLNLLKELKKQGITSIMISHKLNEVIAIADKATVLRDGETICTLDATRGEITEAAIIKNMVGREIEDIYPKRNHPVTDHRLLELKNWSAYDGHLGRNVAEHIDLHVNYGEIVGIAGLMGAGRTELALSIFGNSKKYKTSGELFVDGQPIQLKHTSDAIKSGIAYVTEDRKGDGLFLLQDIKNNISISNLKDLSAYGVVNDNEEIRTAEEYRKSLGIKTPSIEQKVGNLSGGNQQKVSIGKWLFVGPKLLILDEPTRGIDVGAKLEIYTVMNKLIESGMSIIMISSELGEVLGMSDRVYVMAKGEIKGELSSNEASQEKIMELATQ</sequence>
<dbReference type="GO" id="GO:0005886">
    <property type="term" value="C:plasma membrane"/>
    <property type="evidence" value="ECO:0007669"/>
    <property type="project" value="UniProtKB-SubCell"/>
</dbReference>
<dbReference type="SMART" id="SM00382">
    <property type="entry name" value="AAA"/>
    <property type="match status" value="2"/>
</dbReference>
<feature type="domain" description="ABC transporter" evidence="10">
    <location>
        <begin position="6"/>
        <end position="243"/>
    </location>
</feature>
<dbReference type="CDD" id="cd03216">
    <property type="entry name" value="ABC_Carb_Monos_I"/>
    <property type="match status" value="1"/>
</dbReference>
<dbReference type="InterPro" id="IPR017871">
    <property type="entry name" value="ABC_transporter-like_CS"/>
</dbReference>
<dbReference type="InterPro" id="IPR027417">
    <property type="entry name" value="P-loop_NTPase"/>
</dbReference>
<name>A0A4Y8LGH3_9BACL</name>
<dbReference type="OrthoDB" id="9771863at2"/>
<protein>
    <submittedName>
        <fullName evidence="11">Sugar ABC transporter ATP-binding protein</fullName>
    </submittedName>
</protein>
<dbReference type="Gene3D" id="3.40.50.300">
    <property type="entry name" value="P-loop containing nucleotide triphosphate hydrolases"/>
    <property type="match status" value="2"/>
</dbReference>
<keyword evidence="7 11" id="KW-0067">ATP-binding</keyword>
<dbReference type="PROSITE" id="PS50893">
    <property type="entry name" value="ABC_TRANSPORTER_2"/>
    <property type="match status" value="2"/>
</dbReference>
<dbReference type="EMBL" id="SORX01000004">
    <property type="protein sequence ID" value="TFE01550.1"/>
    <property type="molecule type" value="Genomic_DNA"/>
</dbReference>
<keyword evidence="8" id="KW-1278">Translocase</keyword>
<evidence type="ECO:0000256" key="3">
    <source>
        <dbReference type="ARBA" id="ARBA00022475"/>
    </source>
</evidence>
<dbReference type="PANTHER" id="PTHR43790:SF1">
    <property type="entry name" value="XYLOSE IMPORT ATP-BINDING PROTEIN XYLG"/>
    <property type="match status" value="1"/>
</dbReference>
<keyword evidence="12" id="KW-1185">Reference proteome</keyword>
<organism evidence="11 12">
    <name type="scientific">Jeotgalibacillus salarius</name>
    <dbReference type="NCBI Taxonomy" id="546023"/>
    <lineage>
        <taxon>Bacteria</taxon>
        <taxon>Bacillati</taxon>
        <taxon>Bacillota</taxon>
        <taxon>Bacilli</taxon>
        <taxon>Bacillales</taxon>
        <taxon>Caryophanaceae</taxon>
        <taxon>Jeotgalibacillus</taxon>
    </lineage>
</organism>
<evidence type="ECO:0000259" key="10">
    <source>
        <dbReference type="PROSITE" id="PS50893"/>
    </source>
</evidence>
<keyword evidence="3" id="KW-1003">Cell membrane</keyword>
<reference evidence="11 12" key="1">
    <citation type="submission" date="2019-03" db="EMBL/GenBank/DDBJ databases">
        <authorList>
            <person name="Yang Y."/>
        </authorList>
    </citation>
    <scope>NUCLEOTIDE SEQUENCE [LARGE SCALE GENOMIC DNA]</scope>
    <source>
        <strain evidence="11 12">ASL-1</strain>
    </source>
</reference>
<dbReference type="Proteomes" id="UP000297776">
    <property type="component" value="Unassembled WGS sequence"/>
</dbReference>
<keyword evidence="4" id="KW-0762">Sugar transport</keyword>
<evidence type="ECO:0000256" key="6">
    <source>
        <dbReference type="ARBA" id="ARBA00022741"/>
    </source>
</evidence>
<keyword evidence="9" id="KW-0472">Membrane</keyword>
<dbReference type="PROSITE" id="PS00211">
    <property type="entry name" value="ABC_TRANSPORTER_1"/>
    <property type="match status" value="1"/>
</dbReference>
<dbReference type="FunFam" id="3.40.50.300:FF:000127">
    <property type="entry name" value="Ribose import ATP-binding protein RbsA"/>
    <property type="match status" value="1"/>
</dbReference>
<dbReference type="CDD" id="cd03215">
    <property type="entry name" value="ABC_Carb_Monos_II"/>
    <property type="match status" value="1"/>
</dbReference>
<dbReference type="GO" id="GO:0016887">
    <property type="term" value="F:ATP hydrolysis activity"/>
    <property type="evidence" value="ECO:0007669"/>
    <property type="project" value="InterPro"/>
</dbReference>
<evidence type="ECO:0000256" key="4">
    <source>
        <dbReference type="ARBA" id="ARBA00022597"/>
    </source>
</evidence>
<dbReference type="PANTHER" id="PTHR43790">
    <property type="entry name" value="CARBOHYDRATE TRANSPORT ATP-BINDING PROTEIN MG119-RELATED"/>
    <property type="match status" value="1"/>
</dbReference>
<evidence type="ECO:0000256" key="2">
    <source>
        <dbReference type="ARBA" id="ARBA00022448"/>
    </source>
</evidence>
<dbReference type="AlphaFoldDB" id="A0A4Y8LGH3"/>
<dbReference type="GO" id="GO:0005524">
    <property type="term" value="F:ATP binding"/>
    <property type="evidence" value="ECO:0007669"/>
    <property type="project" value="UniProtKB-KW"/>
</dbReference>